<evidence type="ECO:0000256" key="1">
    <source>
        <dbReference type="SAM" id="Phobius"/>
    </source>
</evidence>
<name>A0A927HA31_9BACI</name>
<evidence type="ECO:0000313" key="2">
    <source>
        <dbReference type="EMBL" id="MBD3107514.1"/>
    </source>
</evidence>
<reference evidence="2" key="1">
    <citation type="submission" date="2020-09" db="EMBL/GenBank/DDBJ databases">
        <title>Bacillus faecalis sp. nov., a moderately halophilic bacterium isolated from cow faeces.</title>
        <authorList>
            <person name="Jiang L."/>
            <person name="Lee J."/>
        </authorList>
    </citation>
    <scope>NUCLEOTIDE SEQUENCE</scope>
    <source>
        <strain evidence="2">AGMB 02131</strain>
    </source>
</reference>
<feature type="transmembrane region" description="Helical" evidence="1">
    <location>
        <begin position="31"/>
        <end position="53"/>
    </location>
</feature>
<gene>
    <name evidence="2" type="ORF">IEO70_03975</name>
</gene>
<dbReference type="AlphaFoldDB" id="A0A927HA31"/>
<keyword evidence="1" id="KW-1133">Transmembrane helix</keyword>
<feature type="transmembrane region" description="Helical" evidence="1">
    <location>
        <begin position="6"/>
        <end position="24"/>
    </location>
</feature>
<dbReference type="RefSeq" id="WP_190997062.1">
    <property type="nucleotide sequence ID" value="NZ_JACXSI010000007.1"/>
</dbReference>
<comment type="caution">
    <text evidence="2">The sequence shown here is derived from an EMBL/GenBank/DDBJ whole genome shotgun (WGS) entry which is preliminary data.</text>
</comment>
<accession>A0A927HA31</accession>
<evidence type="ECO:0000313" key="3">
    <source>
        <dbReference type="Proteomes" id="UP000602076"/>
    </source>
</evidence>
<dbReference type="Proteomes" id="UP000602076">
    <property type="component" value="Unassembled WGS sequence"/>
</dbReference>
<proteinExistence type="predicted"/>
<dbReference type="EMBL" id="JACXSI010000007">
    <property type="protein sequence ID" value="MBD3107514.1"/>
    <property type="molecule type" value="Genomic_DNA"/>
</dbReference>
<sequence>MRSKILYGLFIAALFVIFVIFDYFRGHPYQWGGNIIQTIVVGGGVTLLNRLLADKWMWEPEED</sequence>
<organism evidence="2 3">
    <name type="scientific">Peribacillus faecalis</name>
    <dbReference type="NCBI Taxonomy" id="2772559"/>
    <lineage>
        <taxon>Bacteria</taxon>
        <taxon>Bacillati</taxon>
        <taxon>Bacillota</taxon>
        <taxon>Bacilli</taxon>
        <taxon>Bacillales</taxon>
        <taxon>Bacillaceae</taxon>
        <taxon>Peribacillus</taxon>
    </lineage>
</organism>
<keyword evidence="3" id="KW-1185">Reference proteome</keyword>
<keyword evidence="1" id="KW-0472">Membrane</keyword>
<keyword evidence="1" id="KW-0812">Transmembrane</keyword>
<protein>
    <submittedName>
        <fullName evidence="2">Uncharacterized protein</fullName>
    </submittedName>
</protein>